<name>A0AAD7GDD4_MYCRO</name>
<dbReference type="InterPro" id="IPR046521">
    <property type="entry name" value="DUF6698"/>
</dbReference>
<dbReference type="Pfam" id="PF20414">
    <property type="entry name" value="DUF6698"/>
    <property type="match status" value="1"/>
</dbReference>
<organism evidence="3 4">
    <name type="scientific">Mycena rosella</name>
    <name type="common">Pink bonnet</name>
    <name type="synonym">Agaricus rosellus</name>
    <dbReference type="NCBI Taxonomy" id="1033263"/>
    <lineage>
        <taxon>Eukaryota</taxon>
        <taxon>Fungi</taxon>
        <taxon>Dikarya</taxon>
        <taxon>Basidiomycota</taxon>
        <taxon>Agaricomycotina</taxon>
        <taxon>Agaricomycetes</taxon>
        <taxon>Agaricomycetidae</taxon>
        <taxon>Agaricales</taxon>
        <taxon>Marasmiineae</taxon>
        <taxon>Mycenaceae</taxon>
        <taxon>Mycena</taxon>
    </lineage>
</organism>
<evidence type="ECO:0000313" key="3">
    <source>
        <dbReference type="EMBL" id="KAJ7681177.1"/>
    </source>
</evidence>
<reference evidence="3" key="1">
    <citation type="submission" date="2023-03" db="EMBL/GenBank/DDBJ databases">
        <title>Massive genome expansion in bonnet fungi (Mycena s.s.) driven by repeated elements and novel gene families across ecological guilds.</title>
        <authorList>
            <consortium name="Lawrence Berkeley National Laboratory"/>
            <person name="Harder C.B."/>
            <person name="Miyauchi S."/>
            <person name="Viragh M."/>
            <person name="Kuo A."/>
            <person name="Thoen E."/>
            <person name="Andreopoulos B."/>
            <person name="Lu D."/>
            <person name="Skrede I."/>
            <person name="Drula E."/>
            <person name="Henrissat B."/>
            <person name="Morin E."/>
            <person name="Kohler A."/>
            <person name="Barry K."/>
            <person name="LaButti K."/>
            <person name="Morin E."/>
            <person name="Salamov A."/>
            <person name="Lipzen A."/>
            <person name="Mereny Z."/>
            <person name="Hegedus B."/>
            <person name="Baldrian P."/>
            <person name="Stursova M."/>
            <person name="Weitz H."/>
            <person name="Taylor A."/>
            <person name="Grigoriev I.V."/>
            <person name="Nagy L.G."/>
            <person name="Martin F."/>
            <person name="Kauserud H."/>
        </authorList>
    </citation>
    <scope>NUCLEOTIDE SEQUENCE</scope>
    <source>
        <strain evidence="3">CBHHK067</strain>
    </source>
</reference>
<sequence length="421" mass="46840">MSEVDSGNESFGDDDFEAEHLRPVDVNASKQEVIDQALEYCQLALGRVLAENRNLRQKNSELQSTVTSKRRRREKGDNRLGYEAHVGSWARRFFLTKEIWVRTEDFRKDQPDLPANPEHRFANNNMYSRGITYALFEAIPPKYHLLLDFSEYTHLAKDFVTELGDQRSSSINKLRGAIAPILTSDGHRVDPKLLGIAAADRSADKVLLGLLRFPGDTTSKVFAPILFPKGQKRMEYIFTSNIVLDIHRVLIHGPSSLAEGSKPDPKAAGTKYGLVEATDHSIALAGLLARFLVSTDKIFAPMGAITKINWEADYRTYRKLLASNPGTPFVKYIFKTINKHAFAGMAKTPNTDEEVCDADAEDEIAAAMNRLAFGDFDDDDTQSNGPTDADFNENGNPTTSVDHPIPSLSTPVAGSTLYRQK</sequence>
<feature type="coiled-coil region" evidence="1">
    <location>
        <begin position="45"/>
        <end position="72"/>
    </location>
</feature>
<feature type="compositionally biased region" description="Polar residues" evidence="2">
    <location>
        <begin position="393"/>
        <end position="421"/>
    </location>
</feature>
<comment type="caution">
    <text evidence="3">The sequence shown here is derived from an EMBL/GenBank/DDBJ whole genome shotgun (WGS) entry which is preliminary data.</text>
</comment>
<evidence type="ECO:0000256" key="2">
    <source>
        <dbReference type="SAM" id="MobiDB-lite"/>
    </source>
</evidence>
<protein>
    <submittedName>
        <fullName evidence="3">Uncharacterized protein</fullName>
    </submittedName>
</protein>
<dbReference type="Proteomes" id="UP001221757">
    <property type="component" value="Unassembled WGS sequence"/>
</dbReference>
<keyword evidence="1" id="KW-0175">Coiled coil</keyword>
<proteinExistence type="predicted"/>
<evidence type="ECO:0000313" key="4">
    <source>
        <dbReference type="Proteomes" id="UP001221757"/>
    </source>
</evidence>
<dbReference type="EMBL" id="JARKIE010000121">
    <property type="protein sequence ID" value="KAJ7681177.1"/>
    <property type="molecule type" value="Genomic_DNA"/>
</dbReference>
<feature type="region of interest" description="Disordered" evidence="2">
    <location>
        <begin position="375"/>
        <end position="421"/>
    </location>
</feature>
<keyword evidence="4" id="KW-1185">Reference proteome</keyword>
<accession>A0AAD7GDD4</accession>
<dbReference type="AlphaFoldDB" id="A0AAD7GDD4"/>
<evidence type="ECO:0000256" key="1">
    <source>
        <dbReference type="SAM" id="Coils"/>
    </source>
</evidence>
<gene>
    <name evidence="3" type="ORF">B0H17DRAFT_1138613</name>
</gene>